<keyword evidence="4" id="KW-1185">Reference proteome</keyword>
<dbReference type="SUPFAM" id="SSF52266">
    <property type="entry name" value="SGNH hydrolase"/>
    <property type="match status" value="1"/>
</dbReference>
<evidence type="ECO:0000256" key="1">
    <source>
        <dbReference type="SAM" id="SignalP"/>
    </source>
</evidence>
<evidence type="ECO:0000313" key="4">
    <source>
        <dbReference type="Proteomes" id="UP000051888"/>
    </source>
</evidence>
<comment type="caution">
    <text evidence="3">The sequence shown here is derived from an EMBL/GenBank/DDBJ whole genome shotgun (WGS) entry which is preliminary data.</text>
</comment>
<name>A0A0Q3WX20_9BACI</name>
<dbReference type="AlphaFoldDB" id="A0A0Q3WX20"/>
<proteinExistence type="predicted"/>
<gene>
    <name evidence="3" type="ORF">AN964_09835</name>
</gene>
<dbReference type="CDD" id="cd04506">
    <property type="entry name" value="SGNH_hydrolase_YpmR_like"/>
    <property type="match status" value="1"/>
</dbReference>
<feature type="domain" description="SGNH hydrolase-type esterase" evidence="2">
    <location>
        <begin position="45"/>
        <end position="237"/>
    </location>
</feature>
<protein>
    <submittedName>
        <fullName evidence="3">GDSL family lipase</fullName>
    </submittedName>
</protein>
<dbReference type="OrthoDB" id="252349at2"/>
<dbReference type="STRING" id="157838.AN964_09835"/>
<dbReference type="InterPro" id="IPR013830">
    <property type="entry name" value="SGNH_hydro"/>
</dbReference>
<organism evidence="3 4">
    <name type="scientific">Heyndrickxia shackletonii</name>
    <dbReference type="NCBI Taxonomy" id="157838"/>
    <lineage>
        <taxon>Bacteria</taxon>
        <taxon>Bacillati</taxon>
        <taxon>Bacillota</taxon>
        <taxon>Bacilli</taxon>
        <taxon>Bacillales</taxon>
        <taxon>Bacillaceae</taxon>
        <taxon>Heyndrickxia</taxon>
    </lineage>
</organism>
<dbReference type="Pfam" id="PF13472">
    <property type="entry name" value="Lipase_GDSL_2"/>
    <property type="match status" value="1"/>
</dbReference>
<dbReference type="PATRIC" id="fig|157838.3.peg.2158"/>
<dbReference type="InterPro" id="IPR051532">
    <property type="entry name" value="Ester_Hydrolysis_Enzymes"/>
</dbReference>
<reference evidence="3 4" key="1">
    <citation type="submission" date="2015-09" db="EMBL/GenBank/DDBJ databases">
        <title>Genome sequencing project for genomic taxonomy and phylogenomics of Bacillus-like bacteria.</title>
        <authorList>
            <person name="Liu B."/>
            <person name="Wang J."/>
            <person name="Zhu Y."/>
            <person name="Liu G."/>
            <person name="Chen Q."/>
            <person name="Chen Z."/>
            <person name="Lan J."/>
            <person name="Che J."/>
            <person name="Ge C."/>
            <person name="Shi H."/>
            <person name="Pan Z."/>
            <person name="Liu X."/>
        </authorList>
    </citation>
    <scope>NUCLEOTIDE SEQUENCE [LARGE SCALE GENOMIC DNA]</scope>
    <source>
        <strain evidence="3 4">LMG 18435</strain>
    </source>
</reference>
<accession>A0A0Q3WX20</accession>
<dbReference type="Proteomes" id="UP000051888">
    <property type="component" value="Unassembled WGS sequence"/>
</dbReference>
<evidence type="ECO:0000259" key="2">
    <source>
        <dbReference type="Pfam" id="PF13472"/>
    </source>
</evidence>
<dbReference type="PANTHER" id="PTHR30383:SF27">
    <property type="entry name" value="SPORE GERMINATION LIPASE LIPC"/>
    <property type="match status" value="1"/>
</dbReference>
<dbReference type="PANTHER" id="PTHR30383">
    <property type="entry name" value="THIOESTERASE 1/PROTEASE 1/LYSOPHOSPHOLIPASE L1"/>
    <property type="match status" value="1"/>
</dbReference>
<dbReference type="Gene3D" id="3.40.50.1110">
    <property type="entry name" value="SGNH hydrolase"/>
    <property type="match status" value="1"/>
</dbReference>
<evidence type="ECO:0000313" key="3">
    <source>
        <dbReference type="EMBL" id="KQL53770.1"/>
    </source>
</evidence>
<feature type="signal peptide" evidence="1">
    <location>
        <begin position="1"/>
        <end position="21"/>
    </location>
</feature>
<dbReference type="GO" id="GO:0004622">
    <property type="term" value="F:phosphatidylcholine lysophospholipase activity"/>
    <property type="evidence" value="ECO:0007669"/>
    <property type="project" value="TreeGrafter"/>
</dbReference>
<dbReference type="RefSeq" id="WP_055739506.1">
    <property type="nucleotide sequence ID" value="NZ_JAAIWL010000013.1"/>
</dbReference>
<dbReference type="PROSITE" id="PS51257">
    <property type="entry name" value="PROKAR_LIPOPROTEIN"/>
    <property type="match status" value="1"/>
</dbReference>
<sequence>MKKLTLLFAIFILVSGCSVHTNNQPSKEASVAVKQMPPKDLHIVAVGDSLTQGVGDSSNQGGYIPYLKDIMEKDKGIGTVTFDNFGERGDRTDQLLKRLKDPKVISKIKSSDIVMITIGGNDVMKVFRDNFTNLKVVKFKEAITGYQKRLDDILKTIREYKPNVGIVLIGIYNPFSKWFSNIKELDQIVQDWNHSSEKTLVNYKNTQFVPISDLFENQHENLFYSDDFHPNDKGYKLMAERVGEFLLKNKLKQLRK</sequence>
<dbReference type="InterPro" id="IPR036514">
    <property type="entry name" value="SGNH_hydro_sf"/>
</dbReference>
<feature type="chain" id="PRO_5039111302" evidence="1">
    <location>
        <begin position="22"/>
        <end position="256"/>
    </location>
</feature>
<keyword evidence="1" id="KW-0732">Signal</keyword>
<dbReference type="EMBL" id="LJJC01000004">
    <property type="protein sequence ID" value="KQL53770.1"/>
    <property type="molecule type" value="Genomic_DNA"/>
</dbReference>